<accession>A0A6J4QRA3</accession>
<evidence type="ECO:0000313" key="1">
    <source>
        <dbReference type="EMBL" id="CAA9452236.1"/>
    </source>
</evidence>
<dbReference type="EMBL" id="CADCVF010000024">
    <property type="protein sequence ID" value="CAA9452236.1"/>
    <property type="molecule type" value="Genomic_DNA"/>
</dbReference>
<dbReference type="AlphaFoldDB" id="A0A6J4QRA3"/>
<protein>
    <recommendedName>
        <fullName evidence="2">Asp23/Gls24 family envelope stress response protein</fullName>
    </recommendedName>
</protein>
<proteinExistence type="predicted"/>
<sequence>MADGIQLARAASVAALATEGVHSMGRGRFVEAATYEGSEKVSGVVVGPEDLEIHIVAGYPLPRPIPEIAENIRERVAPQAGGRRTRVVVEDLEVAEDESL</sequence>
<evidence type="ECO:0008006" key="2">
    <source>
        <dbReference type="Google" id="ProtNLM"/>
    </source>
</evidence>
<gene>
    <name evidence="1" type="ORF">AVDCRST_MAG58-2176</name>
</gene>
<organism evidence="1">
    <name type="scientific">uncultured Rubrobacteraceae bacterium</name>
    <dbReference type="NCBI Taxonomy" id="349277"/>
    <lineage>
        <taxon>Bacteria</taxon>
        <taxon>Bacillati</taxon>
        <taxon>Actinomycetota</taxon>
        <taxon>Rubrobacteria</taxon>
        <taxon>Rubrobacterales</taxon>
        <taxon>Rubrobacteraceae</taxon>
        <taxon>environmental samples</taxon>
    </lineage>
</organism>
<name>A0A6J4QRA3_9ACTN</name>
<reference evidence="1" key="1">
    <citation type="submission" date="2020-02" db="EMBL/GenBank/DDBJ databases">
        <authorList>
            <person name="Meier V. D."/>
        </authorList>
    </citation>
    <scope>NUCLEOTIDE SEQUENCE</scope>
    <source>
        <strain evidence="1">AVDCRST_MAG58</strain>
    </source>
</reference>